<protein>
    <submittedName>
        <fullName evidence="2">Uncharacterized protein</fullName>
    </submittedName>
</protein>
<feature type="chain" id="PRO_5028941374" evidence="1">
    <location>
        <begin position="24"/>
        <end position="283"/>
    </location>
</feature>
<evidence type="ECO:0000313" key="2">
    <source>
        <dbReference type="EMBL" id="QKJ31793.1"/>
    </source>
</evidence>
<feature type="signal peptide" evidence="1">
    <location>
        <begin position="1"/>
        <end position="23"/>
    </location>
</feature>
<proteinExistence type="predicted"/>
<gene>
    <name evidence="2" type="ORF">HQ865_19150</name>
</gene>
<dbReference type="Proteomes" id="UP000505355">
    <property type="component" value="Chromosome"/>
</dbReference>
<dbReference type="AlphaFoldDB" id="A0A7D4TPG8"/>
<sequence>MKKNSVAIVALSLMFTGIKSAYAQTNGFFNVLKIMPLDISPAYFYIDTNIPASDSYAPQLQITGYTYAAANKALKITLGWYYYAGNFYWTQYQSDLGYQKPSRIRLGKYTKSGTDYIRIEISNNSVYWASYNITATDISPSYTAAYSGWIYASGEMPTATTSQITTVGQPDNVLVDGKLSVNGTIHTKEVKVDLDGWYDYVLKPAYKLPALPAVEAYINQNHHLLEIPSEAEMVKNGLDLAAMNKLLMKKVEELTLYLIRQNKAINGQQHQIDQLKRKLYRKH</sequence>
<accession>A0A7D4TPG8</accession>
<dbReference type="RefSeq" id="WP_173416451.1">
    <property type="nucleotide sequence ID" value="NZ_CP054139.1"/>
</dbReference>
<dbReference type="EMBL" id="CP054139">
    <property type="protein sequence ID" value="QKJ31793.1"/>
    <property type="molecule type" value="Genomic_DNA"/>
</dbReference>
<evidence type="ECO:0000256" key="1">
    <source>
        <dbReference type="SAM" id="SignalP"/>
    </source>
</evidence>
<dbReference type="KEGG" id="mmab:HQ865_19150"/>
<reference evidence="2 3" key="1">
    <citation type="submission" date="2020-05" db="EMBL/GenBank/DDBJ databases">
        <title>Mucilaginibacter mali sp. nov.</title>
        <authorList>
            <person name="Kim H.S."/>
            <person name="Lee K.C."/>
            <person name="Suh M.K."/>
            <person name="Kim J.-S."/>
            <person name="Han K.-I."/>
            <person name="Eom M.K."/>
            <person name="Shin Y.K."/>
            <person name="Lee J.-S."/>
        </authorList>
    </citation>
    <scope>NUCLEOTIDE SEQUENCE [LARGE SCALE GENOMIC DNA]</scope>
    <source>
        <strain evidence="2 3">G2-14</strain>
    </source>
</reference>
<evidence type="ECO:0000313" key="3">
    <source>
        <dbReference type="Proteomes" id="UP000505355"/>
    </source>
</evidence>
<keyword evidence="1" id="KW-0732">Signal</keyword>
<name>A0A7D4TPG8_9SPHI</name>
<keyword evidence="3" id="KW-1185">Reference proteome</keyword>
<organism evidence="2 3">
    <name type="scientific">Mucilaginibacter mali</name>
    <dbReference type="NCBI Taxonomy" id="2740462"/>
    <lineage>
        <taxon>Bacteria</taxon>
        <taxon>Pseudomonadati</taxon>
        <taxon>Bacteroidota</taxon>
        <taxon>Sphingobacteriia</taxon>
        <taxon>Sphingobacteriales</taxon>
        <taxon>Sphingobacteriaceae</taxon>
        <taxon>Mucilaginibacter</taxon>
    </lineage>
</organism>